<dbReference type="Gene3D" id="3.40.50.300">
    <property type="entry name" value="P-loop containing nucleotide triphosphate hydrolases"/>
    <property type="match status" value="1"/>
</dbReference>
<organism evidence="3 4">
    <name type="scientific">Aquibacillus koreensis</name>
    <dbReference type="NCBI Taxonomy" id="279446"/>
    <lineage>
        <taxon>Bacteria</taxon>
        <taxon>Bacillati</taxon>
        <taxon>Bacillota</taxon>
        <taxon>Bacilli</taxon>
        <taxon>Bacillales</taxon>
        <taxon>Bacillaceae</taxon>
        <taxon>Aquibacillus</taxon>
    </lineage>
</organism>
<evidence type="ECO:0000313" key="4">
    <source>
        <dbReference type="Proteomes" id="UP001145072"/>
    </source>
</evidence>
<dbReference type="SUPFAM" id="SSF52540">
    <property type="entry name" value="P-loop containing nucleoside triphosphate hydrolases"/>
    <property type="match status" value="1"/>
</dbReference>
<feature type="domain" description="HTH LytTR-type" evidence="2">
    <location>
        <begin position="238"/>
        <end position="344"/>
    </location>
</feature>
<dbReference type="Pfam" id="PF04397">
    <property type="entry name" value="LytTR"/>
    <property type="match status" value="1"/>
</dbReference>
<dbReference type="InterPro" id="IPR003439">
    <property type="entry name" value="ABC_transporter-like_ATP-bd"/>
</dbReference>
<comment type="caution">
    <text evidence="3">The sequence shown here is derived from an EMBL/GenBank/DDBJ whole genome shotgun (WGS) entry which is preliminary data.</text>
</comment>
<dbReference type="SMART" id="SM00850">
    <property type="entry name" value="LytTR"/>
    <property type="match status" value="1"/>
</dbReference>
<dbReference type="EMBL" id="JAMQJZ010000009">
    <property type="protein sequence ID" value="MDC3421116.1"/>
    <property type="molecule type" value="Genomic_DNA"/>
</dbReference>
<gene>
    <name evidence="3" type="ORF">NC661_12125</name>
</gene>
<dbReference type="Proteomes" id="UP001145072">
    <property type="component" value="Unassembled WGS sequence"/>
</dbReference>
<feature type="domain" description="ABC transporter" evidence="1">
    <location>
        <begin position="4"/>
        <end position="228"/>
    </location>
</feature>
<dbReference type="Pfam" id="PF00005">
    <property type="entry name" value="ABC_tran"/>
    <property type="match status" value="1"/>
</dbReference>
<dbReference type="InterPro" id="IPR012046">
    <property type="entry name" value="LytTR_ABC"/>
</dbReference>
<dbReference type="PIRSF" id="PIRSF036612">
    <property type="entry name" value="ABC_ATP_LytTR"/>
    <property type="match status" value="1"/>
</dbReference>
<dbReference type="Gene3D" id="2.40.50.1020">
    <property type="entry name" value="LytTr DNA-binding domain"/>
    <property type="match status" value="1"/>
</dbReference>
<dbReference type="GO" id="GO:0003677">
    <property type="term" value="F:DNA binding"/>
    <property type="evidence" value="ECO:0007669"/>
    <property type="project" value="UniProtKB-KW"/>
</dbReference>
<accession>A0A9X3WMW9</accession>
<keyword evidence="4" id="KW-1185">Reference proteome</keyword>
<evidence type="ECO:0000259" key="2">
    <source>
        <dbReference type="PROSITE" id="PS50930"/>
    </source>
</evidence>
<dbReference type="AlphaFoldDB" id="A0A9X3WMW9"/>
<dbReference type="PROSITE" id="PS50893">
    <property type="entry name" value="ABC_TRANSPORTER_2"/>
    <property type="match status" value="1"/>
</dbReference>
<protein>
    <submittedName>
        <fullName evidence="3">LytTR family transcriptional regulator DNA-binding domain-containing protein</fullName>
    </submittedName>
</protein>
<dbReference type="GO" id="GO:0016887">
    <property type="term" value="F:ATP hydrolysis activity"/>
    <property type="evidence" value="ECO:0007669"/>
    <property type="project" value="InterPro"/>
</dbReference>
<sequence length="345" mass="39384">MSVLSLIDVEKHRQDSTVFPAIHLNIDGGEVIAIHSTTDIRNCLLNIFTGQEYISNGSVLVENELMRHGKISENQKVGFFFLDEGFYERLSVKDHLILFKGLFTSSLGVADALKLARLEMKKQTKIKQLSFSEKKRLQMAKLLTQDPNIFILEEPDQNVDIETKRIFIAITKYLKAQGKAILILTSNMESAITFSDHVYRLSEKGLFSVEMTSPLEKESQQQESVEEPEESVIHFNKIPAKVNDKLILFDPPEIDYVDSHDGHSNVHVQGESFPCVFTLNELEEKLQSFGFFRCHRSYIVNLQKVKEVVTWTRNSYSLILENATKTEIPLSKNKMADLKVMLGLK</sequence>
<name>A0A9X3WMW9_9BACI</name>
<dbReference type="PROSITE" id="PS50930">
    <property type="entry name" value="HTH_LYTTR"/>
    <property type="match status" value="1"/>
</dbReference>
<dbReference type="InterPro" id="IPR007492">
    <property type="entry name" value="LytTR_DNA-bd_dom"/>
</dbReference>
<dbReference type="GO" id="GO:0005524">
    <property type="term" value="F:ATP binding"/>
    <property type="evidence" value="ECO:0007669"/>
    <property type="project" value="InterPro"/>
</dbReference>
<evidence type="ECO:0000259" key="1">
    <source>
        <dbReference type="PROSITE" id="PS50893"/>
    </source>
</evidence>
<proteinExistence type="predicted"/>
<dbReference type="PANTHER" id="PTHR43038">
    <property type="entry name" value="ATP-BINDING CASSETTE, SUB-FAMILY H, MEMBER 1"/>
    <property type="match status" value="1"/>
</dbReference>
<reference evidence="3" key="1">
    <citation type="submission" date="2022-06" db="EMBL/GenBank/DDBJ databases">
        <title>Aquibacillus sp. a new bacterium isolated from soil saline samples.</title>
        <authorList>
            <person name="Galisteo C."/>
            <person name="De La Haba R."/>
            <person name="Sanchez-Porro C."/>
            <person name="Ventosa A."/>
        </authorList>
    </citation>
    <scope>NUCLEOTIDE SEQUENCE</scope>
    <source>
        <strain evidence="3">JCM 12387</strain>
    </source>
</reference>
<dbReference type="PANTHER" id="PTHR43038:SF3">
    <property type="entry name" value="ABC TRANSPORTER G FAMILY MEMBER 20 ISOFORM X1"/>
    <property type="match status" value="1"/>
</dbReference>
<keyword evidence="3" id="KW-0238">DNA-binding</keyword>
<evidence type="ECO:0000313" key="3">
    <source>
        <dbReference type="EMBL" id="MDC3421116.1"/>
    </source>
</evidence>
<dbReference type="InterPro" id="IPR027417">
    <property type="entry name" value="P-loop_NTPase"/>
</dbReference>
<dbReference type="RefSeq" id="WP_259871822.1">
    <property type="nucleotide sequence ID" value="NZ_JAMQJZ010000009.1"/>
</dbReference>